<evidence type="ECO:0000256" key="1">
    <source>
        <dbReference type="SAM" id="Phobius"/>
    </source>
</evidence>
<keyword evidence="1" id="KW-0472">Membrane</keyword>
<dbReference type="Proteomes" id="UP001250858">
    <property type="component" value="Chromosome"/>
</dbReference>
<accession>A0ABY9RWE7</accession>
<dbReference type="RefSeq" id="WP_164986165.1">
    <property type="nucleotide sequence ID" value="NZ_CP133762.1"/>
</dbReference>
<keyword evidence="3" id="KW-1185">Reference proteome</keyword>
<organism evidence="2 3">
    <name type="scientific">Streptomyces roseicoloratus</name>
    <dbReference type="NCBI Taxonomy" id="2508722"/>
    <lineage>
        <taxon>Bacteria</taxon>
        <taxon>Bacillati</taxon>
        <taxon>Actinomycetota</taxon>
        <taxon>Actinomycetes</taxon>
        <taxon>Kitasatosporales</taxon>
        <taxon>Streptomycetaceae</taxon>
        <taxon>Streptomyces</taxon>
    </lineage>
</organism>
<sequence>MSRVRCAWITPPRKLVAMPESRVVDAVAAAVLIICAAVVIVLLGHQ</sequence>
<evidence type="ECO:0000313" key="3">
    <source>
        <dbReference type="Proteomes" id="UP001250858"/>
    </source>
</evidence>
<name>A0ABY9RWE7_9ACTN</name>
<feature type="transmembrane region" description="Helical" evidence="1">
    <location>
        <begin position="23"/>
        <end position="43"/>
    </location>
</feature>
<evidence type="ECO:0000313" key="2">
    <source>
        <dbReference type="EMBL" id="WMX46492.1"/>
    </source>
</evidence>
<protein>
    <submittedName>
        <fullName evidence="2">Uncharacterized protein</fullName>
    </submittedName>
</protein>
<gene>
    <name evidence="2" type="ORF">RGF97_18880</name>
</gene>
<dbReference type="EMBL" id="CP133762">
    <property type="protein sequence ID" value="WMX46492.1"/>
    <property type="molecule type" value="Genomic_DNA"/>
</dbReference>
<proteinExistence type="predicted"/>
<keyword evidence="1" id="KW-1133">Transmembrane helix</keyword>
<keyword evidence="1" id="KW-0812">Transmembrane</keyword>
<reference evidence="2 3" key="1">
    <citation type="submission" date="2023-09" db="EMBL/GenBank/DDBJ databases">
        <title>Complete genome of Streptomyces roseicoloratus T14.</title>
        <authorList>
            <person name="Bashizi T."/>
            <person name="Kim M.-J."/>
            <person name="Lee G."/>
            <person name="Tagele S.B."/>
            <person name="Shin J.-H."/>
        </authorList>
    </citation>
    <scope>NUCLEOTIDE SEQUENCE [LARGE SCALE GENOMIC DNA]</scope>
    <source>
        <strain evidence="2 3">T14</strain>
    </source>
</reference>